<dbReference type="PANTHER" id="PTHR21659">
    <property type="entry name" value="HYDROPHOBIC PROTEIN RCI2 LOW TEMPERATURE AND SALT RESPONSIVE PROTEIN LTI6 -RELATED"/>
    <property type="match status" value="1"/>
</dbReference>
<dbReference type="Pfam" id="PF01679">
    <property type="entry name" value="Pmp3"/>
    <property type="match status" value="1"/>
</dbReference>
<sequence length="71" mass="8248">MAHATSSTSDVFLYFLAIFLPPLSVFFKRGFHSSFWISILLTIIGWIPGIIYSWYIISKYERPILPTHEPI</sequence>
<evidence type="ECO:0000313" key="7">
    <source>
        <dbReference type="EMBL" id="KAK0715542.1"/>
    </source>
</evidence>
<dbReference type="EMBL" id="JAUKUA010000004">
    <property type="protein sequence ID" value="KAK0715542.1"/>
    <property type="molecule type" value="Genomic_DNA"/>
</dbReference>
<dbReference type="Proteomes" id="UP001172102">
    <property type="component" value="Unassembled WGS sequence"/>
</dbReference>
<keyword evidence="5 6" id="KW-0472">Membrane</keyword>
<evidence type="ECO:0000256" key="4">
    <source>
        <dbReference type="ARBA" id="ARBA00022989"/>
    </source>
</evidence>
<evidence type="ECO:0000256" key="3">
    <source>
        <dbReference type="ARBA" id="ARBA00022692"/>
    </source>
</evidence>
<gene>
    <name evidence="7" type="ORF">B0H67DRAFT_645279</name>
</gene>
<accession>A0AA40AGS8</accession>
<evidence type="ECO:0000256" key="5">
    <source>
        <dbReference type="ARBA" id="ARBA00023136"/>
    </source>
</evidence>
<name>A0AA40AGS8_9PEZI</name>
<comment type="similarity">
    <text evidence="2">Belongs to the UPF0057 (PMP3) family.</text>
</comment>
<protein>
    <submittedName>
        <fullName evidence="7">Uncharacterized protein</fullName>
    </submittedName>
</protein>
<organism evidence="7 8">
    <name type="scientific">Lasiosphaeris hirsuta</name>
    <dbReference type="NCBI Taxonomy" id="260670"/>
    <lineage>
        <taxon>Eukaryota</taxon>
        <taxon>Fungi</taxon>
        <taxon>Dikarya</taxon>
        <taxon>Ascomycota</taxon>
        <taxon>Pezizomycotina</taxon>
        <taxon>Sordariomycetes</taxon>
        <taxon>Sordariomycetidae</taxon>
        <taxon>Sordariales</taxon>
        <taxon>Lasiosphaeriaceae</taxon>
        <taxon>Lasiosphaeris</taxon>
    </lineage>
</organism>
<feature type="transmembrane region" description="Helical" evidence="6">
    <location>
        <begin position="35"/>
        <end position="57"/>
    </location>
</feature>
<dbReference type="AlphaFoldDB" id="A0AA40AGS8"/>
<evidence type="ECO:0000256" key="1">
    <source>
        <dbReference type="ARBA" id="ARBA00004370"/>
    </source>
</evidence>
<evidence type="ECO:0000256" key="6">
    <source>
        <dbReference type="SAM" id="Phobius"/>
    </source>
</evidence>
<evidence type="ECO:0000256" key="2">
    <source>
        <dbReference type="ARBA" id="ARBA00009530"/>
    </source>
</evidence>
<comment type="caution">
    <text evidence="7">The sequence shown here is derived from an EMBL/GenBank/DDBJ whole genome shotgun (WGS) entry which is preliminary data.</text>
</comment>
<dbReference type="InterPro" id="IPR000612">
    <property type="entry name" value="PMP3"/>
</dbReference>
<dbReference type="GO" id="GO:0016020">
    <property type="term" value="C:membrane"/>
    <property type="evidence" value="ECO:0007669"/>
    <property type="project" value="UniProtKB-SubCell"/>
</dbReference>
<keyword evidence="3 6" id="KW-0812">Transmembrane</keyword>
<comment type="subcellular location">
    <subcellularLocation>
        <location evidence="1">Membrane</location>
    </subcellularLocation>
</comment>
<keyword evidence="4 6" id="KW-1133">Transmembrane helix</keyword>
<evidence type="ECO:0000313" key="8">
    <source>
        <dbReference type="Proteomes" id="UP001172102"/>
    </source>
</evidence>
<proteinExistence type="inferred from homology"/>
<feature type="transmembrane region" description="Helical" evidence="6">
    <location>
        <begin position="12"/>
        <end position="29"/>
    </location>
</feature>
<keyword evidence="8" id="KW-1185">Reference proteome</keyword>
<reference evidence="7" key="1">
    <citation type="submission" date="2023-06" db="EMBL/GenBank/DDBJ databases">
        <title>Genome-scale phylogeny and comparative genomics of the fungal order Sordariales.</title>
        <authorList>
            <consortium name="Lawrence Berkeley National Laboratory"/>
            <person name="Hensen N."/>
            <person name="Bonometti L."/>
            <person name="Westerberg I."/>
            <person name="Brannstrom I.O."/>
            <person name="Guillou S."/>
            <person name="Cros-Aarteil S."/>
            <person name="Calhoun S."/>
            <person name="Haridas S."/>
            <person name="Kuo A."/>
            <person name="Mondo S."/>
            <person name="Pangilinan J."/>
            <person name="Riley R."/>
            <person name="Labutti K."/>
            <person name="Andreopoulos B."/>
            <person name="Lipzen A."/>
            <person name="Chen C."/>
            <person name="Yanf M."/>
            <person name="Daum C."/>
            <person name="Ng V."/>
            <person name="Clum A."/>
            <person name="Steindorff A."/>
            <person name="Ohm R."/>
            <person name="Martin F."/>
            <person name="Silar P."/>
            <person name="Natvig D."/>
            <person name="Lalanne C."/>
            <person name="Gautier V."/>
            <person name="Ament-Velasquez S.L."/>
            <person name="Kruys A."/>
            <person name="Hutchinson M.I."/>
            <person name="Powell A.J."/>
            <person name="Barry K."/>
            <person name="Miller A.N."/>
            <person name="Grigoriev I.V."/>
            <person name="Debuchy R."/>
            <person name="Gladieux P."/>
            <person name="Thoren M.H."/>
            <person name="Johannesson H."/>
        </authorList>
    </citation>
    <scope>NUCLEOTIDE SEQUENCE</scope>
    <source>
        <strain evidence="7">SMH4607-1</strain>
    </source>
</reference>
<dbReference type="PANTHER" id="PTHR21659:SF112">
    <property type="entry name" value="PROTEIN SNA2-RELATED"/>
    <property type="match status" value="1"/>
</dbReference>